<name>A0AAV1Z882_9ARAC</name>
<feature type="non-terminal residue" evidence="2">
    <location>
        <position position="51"/>
    </location>
</feature>
<dbReference type="AlphaFoldDB" id="A0AAV1Z882"/>
<keyword evidence="3" id="KW-1185">Reference proteome</keyword>
<dbReference type="EMBL" id="CAXIEN010000030">
    <property type="protein sequence ID" value="CAL1267933.1"/>
    <property type="molecule type" value="Genomic_DNA"/>
</dbReference>
<protein>
    <submittedName>
        <fullName evidence="2">Uncharacterized protein</fullName>
    </submittedName>
</protein>
<feature type="coiled-coil region" evidence="1">
    <location>
        <begin position="19"/>
        <end position="46"/>
    </location>
</feature>
<evidence type="ECO:0000313" key="3">
    <source>
        <dbReference type="Proteomes" id="UP001497382"/>
    </source>
</evidence>
<accession>A0AAV1Z882</accession>
<comment type="caution">
    <text evidence="2">The sequence shown here is derived from an EMBL/GenBank/DDBJ whole genome shotgun (WGS) entry which is preliminary data.</text>
</comment>
<reference evidence="2 3" key="1">
    <citation type="submission" date="2024-04" db="EMBL/GenBank/DDBJ databases">
        <authorList>
            <person name="Rising A."/>
            <person name="Reimegard J."/>
            <person name="Sonavane S."/>
            <person name="Akerstrom W."/>
            <person name="Nylinder S."/>
            <person name="Hedman E."/>
            <person name="Kallberg Y."/>
        </authorList>
    </citation>
    <scope>NUCLEOTIDE SEQUENCE [LARGE SCALE GENOMIC DNA]</scope>
</reference>
<organism evidence="2 3">
    <name type="scientific">Larinioides sclopetarius</name>
    <dbReference type="NCBI Taxonomy" id="280406"/>
    <lineage>
        <taxon>Eukaryota</taxon>
        <taxon>Metazoa</taxon>
        <taxon>Ecdysozoa</taxon>
        <taxon>Arthropoda</taxon>
        <taxon>Chelicerata</taxon>
        <taxon>Arachnida</taxon>
        <taxon>Araneae</taxon>
        <taxon>Araneomorphae</taxon>
        <taxon>Entelegynae</taxon>
        <taxon>Araneoidea</taxon>
        <taxon>Araneidae</taxon>
        <taxon>Larinioides</taxon>
    </lineage>
</organism>
<proteinExistence type="predicted"/>
<keyword evidence="1" id="KW-0175">Coiled coil</keyword>
<evidence type="ECO:0000256" key="1">
    <source>
        <dbReference type="SAM" id="Coils"/>
    </source>
</evidence>
<gene>
    <name evidence="2" type="ORF">LARSCL_LOCUS3905</name>
</gene>
<evidence type="ECO:0000313" key="2">
    <source>
        <dbReference type="EMBL" id="CAL1267933.1"/>
    </source>
</evidence>
<sequence length="51" mass="6193">MDFNKRLQFADLSCDGEEHQRLADKVHRLQRELWAVRREIARNENDLKANR</sequence>
<dbReference type="Proteomes" id="UP001497382">
    <property type="component" value="Unassembled WGS sequence"/>
</dbReference>